<organism evidence="1 2">
    <name type="scientific">Melastoma candidum</name>
    <dbReference type="NCBI Taxonomy" id="119954"/>
    <lineage>
        <taxon>Eukaryota</taxon>
        <taxon>Viridiplantae</taxon>
        <taxon>Streptophyta</taxon>
        <taxon>Embryophyta</taxon>
        <taxon>Tracheophyta</taxon>
        <taxon>Spermatophyta</taxon>
        <taxon>Magnoliopsida</taxon>
        <taxon>eudicotyledons</taxon>
        <taxon>Gunneridae</taxon>
        <taxon>Pentapetalae</taxon>
        <taxon>rosids</taxon>
        <taxon>malvids</taxon>
        <taxon>Myrtales</taxon>
        <taxon>Melastomataceae</taxon>
        <taxon>Melastomatoideae</taxon>
        <taxon>Melastomateae</taxon>
        <taxon>Melastoma</taxon>
    </lineage>
</organism>
<accession>A0ACB9S404</accession>
<dbReference type="EMBL" id="CM042881">
    <property type="protein sequence ID" value="KAI4385900.1"/>
    <property type="molecule type" value="Genomic_DNA"/>
</dbReference>
<evidence type="ECO:0000313" key="2">
    <source>
        <dbReference type="Proteomes" id="UP001057402"/>
    </source>
</evidence>
<gene>
    <name evidence="1" type="ORF">MLD38_003888</name>
</gene>
<dbReference type="Proteomes" id="UP001057402">
    <property type="component" value="Chromosome 2"/>
</dbReference>
<comment type="caution">
    <text evidence="1">The sequence shown here is derived from an EMBL/GenBank/DDBJ whole genome shotgun (WGS) entry which is preliminary data.</text>
</comment>
<proteinExistence type="predicted"/>
<evidence type="ECO:0000313" key="1">
    <source>
        <dbReference type="EMBL" id="KAI4385900.1"/>
    </source>
</evidence>
<sequence>MLWTFSSATFTDEKVRRSSCPISLTRVCSILFALLCFALLALFLLFQKVCLTTENWALYWADILRTRYRTEAQKPTTYLHKSPPTSDLITSSVDVDRFF</sequence>
<protein>
    <submittedName>
        <fullName evidence="1">Uncharacterized protein</fullName>
    </submittedName>
</protein>
<reference evidence="2" key="1">
    <citation type="journal article" date="2023" name="Front. Plant Sci.">
        <title>Chromosomal-level genome assembly of Melastoma candidum provides insights into trichome evolution.</title>
        <authorList>
            <person name="Zhong Y."/>
            <person name="Wu W."/>
            <person name="Sun C."/>
            <person name="Zou P."/>
            <person name="Liu Y."/>
            <person name="Dai S."/>
            <person name="Zhou R."/>
        </authorList>
    </citation>
    <scope>NUCLEOTIDE SEQUENCE [LARGE SCALE GENOMIC DNA]</scope>
</reference>
<keyword evidence="2" id="KW-1185">Reference proteome</keyword>
<name>A0ACB9S404_9MYRT</name>